<feature type="domain" description="Rubredoxin-like" evidence="2">
    <location>
        <begin position="8"/>
        <end position="46"/>
    </location>
</feature>
<dbReference type="SUPFAM" id="SSF57802">
    <property type="entry name" value="Rubredoxin-like"/>
    <property type="match status" value="1"/>
</dbReference>
<dbReference type="InterPro" id="IPR048574">
    <property type="entry name" value="RUBY_RBDX"/>
</dbReference>
<dbReference type="Pfam" id="PF21349">
    <property type="entry name" value="RUBY_RBDX"/>
    <property type="match status" value="1"/>
</dbReference>
<dbReference type="PROSITE" id="PS50903">
    <property type="entry name" value="RUBREDOXIN_LIKE"/>
    <property type="match status" value="1"/>
</dbReference>
<dbReference type="Gene3D" id="2.20.28.10">
    <property type="match status" value="1"/>
</dbReference>
<dbReference type="Proteomes" id="UP000469325">
    <property type="component" value="Unassembled WGS sequence"/>
</dbReference>
<proteinExistence type="predicted"/>
<gene>
    <name evidence="3" type="ORF">FYJ68_07615</name>
</gene>
<protein>
    <submittedName>
        <fullName evidence="3">Rubredoxin</fullName>
    </submittedName>
</protein>
<name>A0A6N7XF67_9ACTN</name>
<dbReference type="GO" id="GO:0005506">
    <property type="term" value="F:iron ion binding"/>
    <property type="evidence" value="ECO:0007669"/>
    <property type="project" value="InterPro"/>
</dbReference>
<accession>A0A6N7XF67</accession>
<evidence type="ECO:0000256" key="1">
    <source>
        <dbReference type="ARBA" id="ARBA00001965"/>
    </source>
</evidence>
<reference evidence="3 4" key="1">
    <citation type="submission" date="2019-08" db="EMBL/GenBank/DDBJ databases">
        <title>In-depth cultivation of the pig gut microbiome towards novel bacterial diversity and tailored functional studies.</title>
        <authorList>
            <person name="Wylensek D."/>
            <person name="Hitch T.C.A."/>
            <person name="Clavel T."/>
        </authorList>
    </citation>
    <scope>NUCLEOTIDE SEQUENCE [LARGE SCALE GENOMIC DNA]</scope>
    <source>
        <strain evidence="3 4">CA-Schmier-601-WT-1</strain>
    </source>
</reference>
<evidence type="ECO:0000259" key="2">
    <source>
        <dbReference type="PROSITE" id="PS50903"/>
    </source>
</evidence>
<sequence length="48" mass="5438">MADEEKKTYTFRCTVCGYEVTVDTPELPEDYVCPVCGVGPDMFELVEK</sequence>
<dbReference type="RefSeq" id="WP_154435604.1">
    <property type="nucleotide sequence ID" value="NZ_VUNC01000005.1"/>
</dbReference>
<comment type="cofactor">
    <cofactor evidence="1">
        <name>Fe(3+)</name>
        <dbReference type="ChEBI" id="CHEBI:29034"/>
    </cofactor>
</comment>
<evidence type="ECO:0000313" key="3">
    <source>
        <dbReference type="EMBL" id="MST72973.1"/>
    </source>
</evidence>
<dbReference type="AlphaFoldDB" id="A0A6N7XF67"/>
<comment type="caution">
    <text evidence="3">The sequence shown here is derived from an EMBL/GenBank/DDBJ whole genome shotgun (WGS) entry which is preliminary data.</text>
</comment>
<dbReference type="EMBL" id="VUNC01000005">
    <property type="protein sequence ID" value="MST72973.1"/>
    <property type="molecule type" value="Genomic_DNA"/>
</dbReference>
<dbReference type="InterPro" id="IPR024934">
    <property type="entry name" value="Rubredoxin-like_dom"/>
</dbReference>
<organism evidence="3 4">
    <name type="scientific">Olsenella porci</name>
    <dbReference type="NCBI Taxonomy" id="2652279"/>
    <lineage>
        <taxon>Bacteria</taxon>
        <taxon>Bacillati</taxon>
        <taxon>Actinomycetota</taxon>
        <taxon>Coriobacteriia</taxon>
        <taxon>Coriobacteriales</taxon>
        <taxon>Atopobiaceae</taxon>
        <taxon>Olsenella</taxon>
    </lineage>
</organism>
<evidence type="ECO:0000313" key="4">
    <source>
        <dbReference type="Proteomes" id="UP000469325"/>
    </source>
</evidence>
<keyword evidence="4" id="KW-1185">Reference proteome</keyword>